<dbReference type="EMBL" id="CAJPVJ010039761">
    <property type="protein sequence ID" value="CAG2181756.1"/>
    <property type="molecule type" value="Genomic_DNA"/>
</dbReference>
<feature type="non-terminal residue" evidence="2">
    <location>
        <position position="157"/>
    </location>
</feature>
<dbReference type="AlphaFoldDB" id="A0A7R9MRM4"/>
<feature type="domain" description="Glycosyl hydrolase family 95 catalytic" evidence="1">
    <location>
        <begin position="2"/>
        <end position="128"/>
    </location>
</feature>
<dbReference type="EMBL" id="OC954586">
    <property type="protein sequence ID" value="CAD7664619.1"/>
    <property type="molecule type" value="Genomic_DNA"/>
</dbReference>
<dbReference type="Pfam" id="PF22124">
    <property type="entry name" value="Glyco_hydro_95_cat"/>
    <property type="match status" value="1"/>
</dbReference>
<feature type="non-terminal residue" evidence="2">
    <location>
        <position position="1"/>
    </location>
</feature>
<dbReference type="GO" id="GO:0005975">
    <property type="term" value="P:carbohydrate metabolic process"/>
    <property type="evidence" value="ECO:0007669"/>
    <property type="project" value="InterPro"/>
</dbReference>
<protein>
    <recommendedName>
        <fullName evidence="1">Glycosyl hydrolase family 95 catalytic domain-containing protein</fullName>
    </recommendedName>
</protein>
<dbReference type="GO" id="GO:0004560">
    <property type="term" value="F:alpha-L-fucosidase activity"/>
    <property type="evidence" value="ECO:0007669"/>
    <property type="project" value="TreeGrafter"/>
</dbReference>
<evidence type="ECO:0000313" key="3">
    <source>
        <dbReference type="Proteomes" id="UP000728032"/>
    </source>
</evidence>
<evidence type="ECO:0000259" key="1">
    <source>
        <dbReference type="Pfam" id="PF22124"/>
    </source>
</evidence>
<dbReference type="OrthoDB" id="3206559at2759"/>
<sequence length="157" mass="17741">SDFHGLFNRVDVDFGQSSAQQTALPTIKRKNAAADQFDPDFEEMFYQFGRYLMISSSRGSLPANLQANQFHGLWNDNNSPPWHADYHANINVQMNYWPTETANLAECHLPLFNLIRSQLNPWRKQTRASDKLLTPDGKHSSKGVACVGQHNIYGGMG</sequence>
<name>A0A7R9MRM4_9ACAR</name>
<dbReference type="SUPFAM" id="SSF48208">
    <property type="entry name" value="Six-hairpin glycosidases"/>
    <property type="match status" value="1"/>
</dbReference>
<dbReference type="PANTHER" id="PTHR31084:SF0">
    <property type="entry name" value="ALPHA-L-FUCOSIDASE 2"/>
    <property type="match status" value="1"/>
</dbReference>
<dbReference type="InterPro" id="IPR008928">
    <property type="entry name" value="6-hairpin_glycosidase_sf"/>
</dbReference>
<dbReference type="InterPro" id="IPR054363">
    <property type="entry name" value="GH95_cat"/>
</dbReference>
<dbReference type="Gene3D" id="1.50.10.10">
    <property type="match status" value="1"/>
</dbReference>
<reference evidence="2" key="1">
    <citation type="submission" date="2020-11" db="EMBL/GenBank/DDBJ databases">
        <authorList>
            <person name="Tran Van P."/>
        </authorList>
    </citation>
    <scope>NUCLEOTIDE SEQUENCE</scope>
</reference>
<dbReference type="InterPro" id="IPR012341">
    <property type="entry name" value="6hp_glycosidase-like_sf"/>
</dbReference>
<dbReference type="PANTHER" id="PTHR31084">
    <property type="entry name" value="ALPHA-L-FUCOSIDASE 2"/>
    <property type="match status" value="1"/>
</dbReference>
<evidence type="ECO:0000313" key="2">
    <source>
        <dbReference type="EMBL" id="CAD7664619.1"/>
    </source>
</evidence>
<dbReference type="Proteomes" id="UP000728032">
    <property type="component" value="Unassembled WGS sequence"/>
</dbReference>
<keyword evidence="3" id="KW-1185">Reference proteome</keyword>
<gene>
    <name evidence="2" type="ORF">ONB1V03_LOCUS21177</name>
</gene>
<accession>A0A7R9MRM4</accession>
<organism evidence="2">
    <name type="scientific">Oppiella nova</name>
    <dbReference type="NCBI Taxonomy" id="334625"/>
    <lineage>
        <taxon>Eukaryota</taxon>
        <taxon>Metazoa</taxon>
        <taxon>Ecdysozoa</taxon>
        <taxon>Arthropoda</taxon>
        <taxon>Chelicerata</taxon>
        <taxon>Arachnida</taxon>
        <taxon>Acari</taxon>
        <taxon>Acariformes</taxon>
        <taxon>Sarcoptiformes</taxon>
        <taxon>Oribatida</taxon>
        <taxon>Brachypylina</taxon>
        <taxon>Oppioidea</taxon>
        <taxon>Oppiidae</taxon>
        <taxon>Oppiella</taxon>
    </lineage>
</organism>
<proteinExistence type="predicted"/>